<evidence type="ECO:0000313" key="2">
    <source>
        <dbReference type="EMBL" id="KAK3803732.1"/>
    </source>
</evidence>
<feature type="region of interest" description="Disordered" evidence="1">
    <location>
        <begin position="131"/>
        <end position="155"/>
    </location>
</feature>
<keyword evidence="3" id="KW-1185">Reference proteome</keyword>
<comment type="caution">
    <text evidence="2">The sequence shown here is derived from an EMBL/GenBank/DDBJ whole genome shotgun (WGS) entry which is preliminary data.</text>
</comment>
<name>A0AAE1EEB9_9GAST</name>
<gene>
    <name evidence="2" type="ORF">RRG08_051750</name>
</gene>
<organism evidence="2 3">
    <name type="scientific">Elysia crispata</name>
    <name type="common">lettuce slug</name>
    <dbReference type="NCBI Taxonomy" id="231223"/>
    <lineage>
        <taxon>Eukaryota</taxon>
        <taxon>Metazoa</taxon>
        <taxon>Spiralia</taxon>
        <taxon>Lophotrochozoa</taxon>
        <taxon>Mollusca</taxon>
        <taxon>Gastropoda</taxon>
        <taxon>Heterobranchia</taxon>
        <taxon>Euthyneura</taxon>
        <taxon>Panpulmonata</taxon>
        <taxon>Sacoglossa</taxon>
        <taxon>Placobranchoidea</taxon>
        <taxon>Plakobranchidae</taxon>
        <taxon>Elysia</taxon>
    </lineage>
</organism>
<reference evidence="2" key="1">
    <citation type="journal article" date="2023" name="G3 (Bethesda)">
        <title>A reference genome for the long-term kleptoplast-retaining sea slug Elysia crispata morphotype clarki.</title>
        <authorList>
            <person name="Eastman K.E."/>
            <person name="Pendleton A.L."/>
            <person name="Shaikh M.A."/>
            <person name="Suttiyut T."/>
            <person name="Ogas R."/>
            <person name="Tomko P."/>
            <person name="Gavelis G."/>
            <person name="Widhalm J.R."/>
            <person name="Wisecaver J.H."/>
        </authorList>
    </citation>
    <scope>NUCLEOTIDE SEQUENCE</scope>
    <source>
        <strain evidence="2">ECLA1</strain>
    </source>
</reference>
<evidence type="ECO:0000256" key="1">
    <source>
        <dbReference type="SAM" id="MobiDB-lite"/>
    </source>
</evidence>
<sequence length="315" mass="33630">MESLDLEVPSSVSGKIGVTSSVTRELEVKSSVSRELEVTSALAIQGDSCSFTPPSIAHGNSRGPQALYPGGLVALAPCPVSRQFSATSSVSRGLSPATRPVSRQLEPTRPVSRQFEVTSSVSRGISVATRPSITGTRGHLGSVSKGTRSFDTPSDHGQLEVTTFCIQRGLVALHAQYPRQLRGHRLCIQGDSVATTHGSHHGNSRSQPLYPGRLSSYTCPVSRATRGHNLTLYSGGFVATRITVSRQLRGLRSYTPSITATRGHRLCIQGDSVAIRPVSRQLEGHTSSVSRGTSELHAQYAAAIRGHRLWIQGDS</sequence>
<dbReference type="Proteomes" id="UP001283361">
    <property type="component" value="Unassembled WGS sequence"/>
</dbReference>
<proteinExistence type="predicted"/>
<protein>
    <submittedName>
        <fullName evidence="2">Uncharacterized protein</fullName>
    </submittedName>
</protein>
<dbReference type="EMBL" id="JAWDGP010000095">
    <property type="protein sequence ID" value="KAK3803732.1"/>
    <property type="molecule type" value="Genomic_DNA"/>
</dbReference>
<feature type="region of interest" description="Disordered" evidence="1">
    <location>
        <begin position="91"/>
        <end position="117"/>
    </location>
</feature>
<dbReference type="AlphaFoldDB" id="A0AAE1EEB9"/>
<evidence type="ECO:0000313" key="3">
    <source>
        <dbReference type="Proteomes" id="UP001283361"/>
    </source>
</evidence>
<accession>A0AAE1EEB9</accession>